<dbReference type="Pfam" id="PF00528">
    <property type="entry name" value="BPD_transp_1"/>
    <property type="match status" value="1"/>
</dbReference>
<dbReference type="RefSeq" id="WP_013782134.1">
    <property type="nucleotide sequence ID" value="NC_015520.1"/>
</dbReference>
<feature type="transmembrane region" description="Helical" evidence="7">
    <location>
        <begin position="147"/>
        <end position="165"/>
    </location>
</feature>
<gene>
    <name evidence="9" type="ordered locus">Mahau_2566</name>
</gene>
<dbReference type="PANTHER" id="PTHR30193:SF1">
    <property type="entry name" value="ABC TRANSPORTER PERMEASE PROTEIN YESP-RELATED"/>
    <property type="match status" value="1"/>
</dbReference>
<organism evidence="9 10">
    <name type="scientific">Mahella australiensis (strain DSM 15567 / CIP 107919 / 50-1 BON)</name>
    <dbReference type="NCBI Taxonomy" id="697281"/>
    <lineage>
        <taxon>Bacteria</taxon>
        <taxon>Bacillati</taxon>
        <taxon>Bacillota</taxon>
        <taxon>Clostridia</taxon>
        <taxon>Thermoanaerobacterales</taxon>
        <taxon>Thermoanaerobacterales Family IV. Incertae Sedis</taxon>
        <taxon>Mahella</taxon>
    </lineage>
</organism>
<reference evidence="9 10" key="2">
    <citation type="journal article" date="2011" name="Stand. Genomic Sci.">
        <title>Complete genome sequence of Mahella australiensis type strain (50-1 BON).</title>
        <authorList>
            <person name="Sikorski J."/>
            <person name="Teshima H."/>
            <person name="Nolan M."/>
            <person name="Lucas S."/>
            <person name="Hammon N."/>
            <person name="Deshpande S."/>
            <person name="Cheng J.F."/>
            <person name="Pitluck S."/>
            <person name="Liolios K."/>
            <person name="Pagani I."/>
            <person name="Ivanova N."/>
            <person name="Huntemann M."/>
            <person name="Mavromatis K."/>
            <person name="Ovchinikova G."/>
            <person name="Pati A."/>
            <person name="Tapia R."/>
            <person name="Han C."/>
            <person name="Goodwin L."/>
            <person name="Chen A."/>
            <person name="Palaniappan K."/>
            <person name="Land M."/>
            <person name="Hauser L."/>
            <person name="Ngatchou-Djao O.D."/>
            <person name="Rohde M."/>
            <person name="Pukall R."/>
            <person name="Spring S."/>
            <person name="Abt B."/>
            <person name="Goker M."/>
            <person name="Detter J.C."/>
            <person name="Woyke T."/>
            <person name="Bristow J."/>
            <person name="Markowitz V."/>
            <person name="Hugenholtz P."/>
            <person name="Eisen J.A."/>
            <person name="Kyrpides N.C."/>
            <person name="Klenk H.P."/>
            <person name="Lapidus A."/>
        </authorList>
    </citation>
    <scope>NUCLEOTIDE SEQUENCE [LARGE SCALE GENOMIC DNA]</scope>
    <source>
        <strain evidence="10">DSM 15567 / CIP 107919 / 50-1 BON</strain>
    </source>
</reference>
<name>F3ZY15_MAHA5</name>
<evidence type="ECO:0000256" key="7">
    <source>
        <dbReference type="RuleBase" id="RU363032"/>
    </source>
</evidence>
<dbReference type="PROSITE" id="PS50928">
    <property type="entry name" value="ABC_TM1"/>
    <property type="match status" value="1"/>
</dbReference>
<protein>
    <submittedName>
        <fullName evidence="9">Carbohydrate ABC transporter membrane protein 1, CUT1 family</fullName>
    </submittedName>
</protein>
<keyword evidence="6 7" id="KW-0472">Membrane</keyword>
<dbReference type="KEGG" id="mas:Mahau_2566"/>
<evidence type="ECO:0000313" key="9">
    <source>
        <dbReference type="EMBL" id="AEE97711.1"/>
    </source>
</evidence>
<evidence type="ECO:0000256" key="3">
    <source>
        <dbReference type="ARBA" id="ARBA00022475"/>
    </source>
</evidence>
<keyword evidence="4 7" id="KW-0812">Transmembrane</keyword>
<dbReference type="CDD" id="cd06261">
    <property type="entry name" value="TM_PBP2"/>
    <property type="match status" value="1"/>
</dbReference>
<dbReference type="EMBL" id="CP002360">
    <property type="protein sequence ID" value="AEE97711.1"/>
    <property type="molecule type" value="Genomic_DNA"/>
</dbReference>
<dbReference type="InterPro" id="IPR000515">
    <property type="entry name" value="MetI-like"/>
</dbReference>
<dbReference type="eggNOG" id="COG1175">
    <property type="taxonomic scope" value="Bacteria"/>
</dbReference>
<dbReference type="Gene3D" id="1.10.3720.10">
    <property type="entry name" value="MetI-like"/>
    <property type="match status" value="1"/>
</dbReference>
<accession>F3ZY15</accession>
<feature type="transmembrane region" description="Helical" evidence="7">
    <location>
        <begin position="271"/>
        <end position="296"/>
    </location>
</feature>
<keyword evidence="3" id="KW-1003">Cell membrane</keyword>
<evidence type="ECO:0000313" key="10">
    <source>
        <dbReference type="Proteomes" id="UP000008457"/>
    </source>
</evidence>
<feature type="transmembrane region" description="Helical" evidence="7">
    <location>
        <begin position="27"/>
        <end position="51"/>
    </location>
</feature>
<evidence type="ECO:0000256" key="4">
    <source>
        <dbReference type="ARBA" id="ARBA00022692"/>
    </source>
</evidence>
<evidence type="ECO:0000256" key="1">
    <source>
        <dbReference type="ARBA" id="ARBA00004651"/>
    </source>
</evidence>
<keyword evidence="10" id="KW-1185">Reference proteome</keyword>
<feature type="transmembrane region" description="Helical" evidence="7">
    <location>
        <begin position="121"/>
        <end position="141"/>
    </location>
</feature>
<feature type="domain" description="ABC transmembrane type-1" evidence="8">
    <location>
        <begin position="84"/>
        <end position="295"/>
    </location>
</feature>
<evidence type="ECO:0000256" key="6">
    <source>
        <dbReference type="ARBA" id="ARBA00023136"/>
    </source>
</evidence>
<feature type="transmembrane region" description="Helical" evidence="7">
    <location>
        <begin position="88"/>
        <end position="109"/>
    </location>
</feature>
<dbReference type="InterPro" id="IPR051393">
    <property type="entry name" value="ABC_transporter_permease"/>
</dbReference>
<dbReference type="SUPFAM" id="SSF160964">
    <property type="entry name" value="MalF N-terminal region-like"/>
    <property type="match status" value="1"/>
</dbReference>
<reference evidence="10" key="1">
    <citation type="submission" date="2010-11" db="EMBL/GenBank/DDBJ databases">
        <title>The complete genome of Mahella australiensis DSM 15567.</title>
        <authorList>
            <consortium name="US DOE Joint Genome Institute (JGI-PGF)"/>
            <person name="Lucas S."/>
            <person name="Copeland A."/>
            <person name="Lapidus A."/>
            <person name="Bruce D."/>
            <person name="Goodwin L."/>
            <person name="Pitluck S."/>
            <person name="Kyrpides N."/>
            <person name="Mavromatis K."/>
            <person name="Pagani I."/>
            <person name="Ivanova N."/>
            <person name="Teshima H."/>
            <person name="Brettin T."/>
            <person name="Detter J.C."/>
            <person name="Han C."/>
            <person name="Tapia R."/>
            <person name="Land M."/>
            <person name="Hauser L."/>
            <person name="Markowitz V."/>
            <person name="Cheng J.-F."/>
            <person name="Hugenholtz P."/>
            <person name="Woyke T."/>
            <person name="Wu D."/>
            <person name="Spring S."/>
            <person name="Pukall R."/>
            <person name="Steenblock K."/>
            <person name="Schneider S."/>
            <person name="Klenk H.-P."/>
            <person name="Eisen J.A."/>
        </authorList>
    </citation>
    <scope>NUCLEOTIDE SEQUENCE [LARGE SCALE GENOMIC DNA]</scope>
    <source>
        <strain evidence="10">DSM 15567 / CIP 107919 / 50-1 BON</strain>
    </source>
</reference>
<evidence type="ECO:0000256" key="5">
    <source>
        <dbReference type="ARBA" id="ARBA00022989"/>
    </source>
</evidence>
<comment type="subcellular location">
    <subcellularLocation>
        <location evidence="1 7">Cell membrane</location>
        <topology evidence="1 7">Multi-pass membrane protein</topology>
    </subcellularLocation>
</comment>
<evidence type="ECO:0000259" key="8">
    <source>
        <dbReference type="PROSITE" id="PS50928"/>
    </source>
</evidence>
<dbReference type="GO" id="GO:0005886">
    <property type="term" value="C:plasma membrane"/>
    <property type="evidence" value="ECO:0007669"/>
    <property type="project" value="UniProtKB-SubCell"/>
</dbReference>
<dbReference type="Proteomes" id="UP000008457">
    <property type="component" value="Chromosome"/>
</dbReference>
<dbReference type="SUPFAM" id="SSF161098">
    <property type="entry name" value="MetI-like"/>
    <property type="match status" value="1"/>
</dbReference>
<keyword evidence="2 7" id="KW-0813">Transport</keyword>
<sequence>MLENTFTERKNTFRENKVVWKNRRTGIMFILPWLIGFAIFSIYPIITSFYYSFTEYNILKPPQWIGLGNYIQLLNDDPLFWKSLYNTLYYAVFSLPLGMVVSLVLAMLLNTKIKGLAIYRTIFYMPTIVPAVASSILWMWLLDPQMGIINAALSYIGIKGPAWLVDPAWAKPALILMSLWGVGGSMVIYLAGLQDVPEELYESAELDGATWWPKIWHITLPMISPTIFFNLIMGLIGSFQYFTQAYIMTGGGPMDSTLFYSLHLFNNAFRYYHMGYASAMAWILFIIILAATLLVFKTSARWVYYGGTNQ</sequence>
<proteinExistence type="inferred from homology"/>
<feature type="transmembrane region" description="Helical" evidence="7">
    <location>
        <begin position="211"/>
        <end position="233"/>
    </location>
</feature>
<dbReference type="AlphaFoldDB" id="F3ZY15"/>
<comment type="similarity">
    <text evidence="7">Belongs to the binding-protein-dependent transport system permease family.</text>
</comment>
<keyword evidence="5 7" id="KW-1133">Transmembrane helix</keyword>
<dbReference type="HOGENOM" id="CLU_016047_0_2_9"/>
<feature type="transmembrane region" description="Helical" evidence="7">
    <location>
        <begin position="172"/>
        <end position="191"/>
    </location>
</feature>
<dbReference type="GO" id="GO:0055085">
    <property type="term" value="P:transmembrane transport"/>
    <property type="evidence" value="ECO:0007669"/>
    <property type="project" value="InterPro"/>
</dbReference>
<dbReference type="STRING" id="697281.Mahau_2566"/>
<dbReference type="PANTHER" id="PTHR30193">
    <property type="entry name" value="ABC TRANSPORTER PERMEASE PROTEIN"/>
    <property type="match status" value="1"/>
</dbReference>
<dbReference type="InterPro" id="IPR035906">
    <property type="entry name" value="MetI-like_sf"/>
</dbReference>
<evidence type="ECO:0000256" key="2">
    <source>
        <dbReference type="ARBA" id="ARBA00022448"/>
    </source>
</evidence>